<keyword evidence="1" id="KW-0732">Signal</keyword>
<protein>
    <recommendedName>
        <fullName evidence="4">Peptidase inhibitor I78</fullName>
    </recommendedName>
</protein>
<dbReference type="Pfam" id="PF11720">
    <property type="entry name" value="Inhibitor_I78"/>
    <property type="match status" value="1"/>
</dbReference>
<accession>A0A7U4LEQ0</accession>
<dbReference type="InterPro" id="IPR021719">
    <property type="entry name" value="Prot_inh_I78"/>
</dbReference>
<dbReference type="OrthoDB" id="8724542at2"/>
<dbReference type="PANTHER" id="PTHR39600:SF1">
    <property type="entry name" value="PEPTIDASE INHIBITOR I78 FAMILY PROTEIN"/>
    <property type="match status" value="1"/>
</dbReference>
<gene>
    <name evidence="2" type="ORF">TS85_07280</name>
</gene>
<organism evidence="2 3">
    <name type="scientific">Sphingomonas hengshuiensis</name>
    <dbReference type="NCBI Taxonomy" id="1609977"/>
    <lineage>
        <taxon>Bacteria</taxon>
        <taxon>Pseudomonadati</taxon>
        <taxon>Pseudomonadota</taxon>
        <taxon>Alphaproteobacteria</taxon>
        <taxon>Sphingomonadales</taxon>
        <taxon>Sphingomonadaceae</taxon>
        <taxon>Sphingomonas</taxon>
    </lineage>
</organism>
<sequence>MIRLALLPLAALSMGACAYSDPPSAALPVQPGTCDAAQAGALVGRTYAPAMAAEVQALTGATAIRVLPPGTAATMDFRAERVNVDLDDKGRIVAVRCG</sequence>
<reference evidence="2 3" key="1">
    <citation type="journal article" date="2015" name="Int. J. Syst. Evol. Microbiol.">
        <title>Sphingomonas hengshuiensis sp. nov., isolated from lake wetland.</title>
        <authorList>
            <person name="Wei S."/>
            <person name="Wang T."/>
            <person name="Liu H."/>
            <person name="Zhang C."/>
            <person name="Guo J."/>
            <person name="Wang Q."/>
            <person name="Liang K."/>
            <person name="Zhang Z."/>
        </authorList>
    </citation>
    <scope>NUCLEOTIDE SEQUENCE [LARGE SCALE GENOMIC DNA]</scope>
    <source>
        <strain evidence="2 3">WHSC-8</strain>
    </source>
</reference>
<dbReference type="RefSeq" id="WP_044331371.1">
    <property type="nucleotide sequence ID" value="NZ_CP010836.1"/>
</dbReference>
<dbReference type="PROSITE" id="PS51257">
    <property type="entry name" value="PROKAR_LIPOPROTEIN"/>
    <property type="match status" value="1"/>
</dbReference>
<proteinExistence type="predicted"/>
<dbReference type="KEGG" id="sphi:TS85_07280"/>
<feature type="chain" id="PRO_5031362988" description="Peptidase inhibitor I78" evidence="1">
    <location>
        <begin position="19"/>
        <end position="98"/>
    </location>
</feature>
<keyword evidence="3" id="KW-1185">Reference proteome</keyword>
<dbReference type="EMBL" id="CP010836">
    <property type="protein sequence ID" value="AJP71630.1"/>
    <property type="molecule type" value="Genomic_DNA"/>
</dbReference>
<dbReference type="Gene3D" id="3.30.10.10">
    <property type="entry name" value="Trypsin Inhibitor V, subunit A"/>
    <property type="match status" value="1"/>
</dbReference>
<dbReference type="AlphaFoldDB" id="A0A7U4LEQ0"/>
<dbReference type="PANTHER" id="PTHR39600">
    <property type="entry name" value="PEPTIDASE INHIBITOR I78 FAMILY PROTEIN"/>
    <property type="match status" value="1"/>
</dbReference>
<evidence type="ECO:0008006" key="4">
    <source>
        <dbReference type="Google" id="ProtNLM"/>
    </source>
</evidence>
<dbReference type="Proteomes" id="UP000032300">
    <property type="component" value="Chromosome"/>
</dbReference>
<evidence type="ECO:0000313" key="3">
    <source>
        <dbReference type="Proteomes" id="UP000032300"/>
    </source>
</evidence>
<evidence type="ECO:0000313" key="2">
    <source>
        <dbReference type="EMBL" id="AJP71630.1"/>
    </source>
</evidence>
<evidence type="ECO:0000256" key="1">
    <source>
        <dbReference type="SAM" id="SignalP"/>
    </source>
</evidence>
<feature type="signal peptide" evidence="1">
    <location>
        <begin position="1"/>
        <end position="18"/>
    </location>
</feature>
<reference evidence="2 3" key="2">
    <citation type="submission" date="2015-02" db="EMBL/GenBank/DDBJ databases">
        <title>The complete genome of Sphingomonas hengshuiensis sp. WHSC-8 isolated from soil of Hengshui Lake.</title>
        <authorList>
            <person name="Wei S."/>
            <person name="Guo J."/>
            <person name="Su C."/>
            <person name="Wu R."/>
            <person name="Zhang Z."/>
            <person name="Liang K."/>
            <person name="Li H."/>
            <person name="Wang T."/>
            <person name="Liu H."/>
            <person name="Zhang C."/>
            <person name="Li Z."/>
            <person name="Wang Q."/>
            <person name="Meng J."/>
        </authorList>
    </citation>
    <scope>NUCLEOTIDE SEQUENCE [LARGE SCALE GENOMIC DNA]</scope>
    <source>
        <strain evidence="2 3">WHSC-8</strain>
    </source>
</reference>
<name>A0A7U4LEQ0_9SPHN</name>